<feature type="region of interest" description="Disordered" evidence="1">
    <location>
        <begin position="1"/>
        <end position="32"/>
    </location>
</feature>
<dbReference type="PATRIC" id="fig|1581420.6.peg.432"/>
<evidence type="ECO:0000256" key="1">
    <source>
        <dbReference type="SAM" id="MobiDB-lite"/>
    </source>
</evidence>
<feature type="compositionally biased region" description="Acidic residues" evidence="1">
    <location>
        <begin position="295"/>
        <end position="310"/>
    </location>
</feature>
<feature type="compositionally biased region" description="Pro residues" evidence="1">
    <location>
        <begin position="227"/>
        <end position="237"/>
    </location>
</feature>
<dbReference type="STRING" id="1581420.AAW00_02160"/>
<comment type="caution">
    <text evidence="2">The sequence shown here is derived from an EMBL/GenBank/DDBJ whole genome shotgun (WGS) entry which is preliminary data.</text>
</comment>
<feature type="region of interest" description="Disordered" evidence="1">
    <location>
        <begin position="369"/>
        <end position="410"/>
    </location>
</feature>
<dbReference type="OrthoDB" id="7408619at2"/>
<dbReference type="AlphaFoldDB" id="A0A0G9MX25"/>
<feature type="region of interest" description="Disordered" evidence="1">
    <location>
        <begin position="78"/>
        <end position="106"/>
    </location>
</feature>
<protein>
    <submittedName>
        <fullName evidence="2">Uncharacterized protein</fullName>
    </submittedName>
</protein>
<dbReference type="Proteomes" id="UP000053464">
    <property type="component" value="Unassembled WGS sequence"/>
</dbReference>
<proteinExistence type="predicted"/>
<evidence type="ECO:0000313" key="2">
    <source>
        <dbReference type="EMBL" id="KLE35286.1"/>
    </source>
</evidence>
<sequence length="424" mass="45580">MAPASSSALRDDSAPDPFGYGSLAGLGGPKKLKKKPVLVLDPEELEAAHALFHEGAATLVSDEIERAPRPAMVLGLVPMYDDDDEPEEMGSPDDEGENTEDDDPVVDTEAVLSLTRRKSTAIPIDEYFGADLDDEDIYGASAPGFGDLGIGAPLPSEAIDDGMDLSKRIFPSLPMLSDAELGEDAPVAGDWPEAEQDFAPAEQVFEAPASEPEPPAFEPEPEASAPAPQPEPEPEPQPVAIEPAPEAPIPLDARIMDYRDVAPVEEPPLNLEPQADPQPRPARFDELNPNRPKDEDDFDLDAWLAEEPDEPSAAAPVPLPPVVHESPATAVEPAAQPELRPEPAAAMQIAHFDEPEIDGTAFMRAEPRPRVAVASQPQGRQNSLRARLAQERQAEAAPPMREVRQPAAEARPGRFLAWLRGLFS</sequence>
<organism evidence="2 3">
    <name type="scientific">Aurantiacibacter luteus</name>
    <dbReference type="NCBI Taxonomy" id="1581420"/>
    <lineage>
        <taxon>Bacteria</taxon>
        <taxon>Pseudomonadati</taxon>
        <taxon>Pseudomonadota</taxon>
        <taxon>Alphaproteobacteria</taxon>
        <taxon>Sphingomonadales</taxon>
        <taxon>Erythrobacteraceae</taxon>
        <taxon>Aurantiacibacter</taxon>
    </lineage>
</organism>
<name>A0A0G9MX25_9SPHN</name>
<feature type="compositionally biased region" description="Basic and acidic residues" evidence="1">
    <location>
        <begin position="282"/>
        <end position="294"/>
    </location>
</feature>
<gene>
    <name evidence="2" type="ORF">AAW00_02160</name>
</gene>
<reference evidence="2 3" key="1">
    <citation type="submission" date="2015-04" db="EMBL/GenBank/DDBJ databases">
        <title>The draft genome sequence of Erythrobacter luteus KA37.</title>
        <authorList>
            <person name="Zhuang L."/>
            <person name="Liu Y."/>
            <person name="Shao Z."/>
        </authorList>
    </citation>
    <scope>NUCLEOTIDE SEQUENCE [LARGE SCALE GENOMIC DNA]</scope>
    <source>
        <strain evidence="2 3">KA37</strain>
    </source>
</reference>
<evidence type="ECO:0000313" key="3">
    <source>
        <dbReference type="Proteomes" id="UP000053464"/>
    </source>
</evidence>
<dbReference type="RefSeq" id="WP_047002688.1">
    <property type="nucleotide sequence ID" value="NZ_LBHB01000001.1"/>
</dbReference>
<accession>A0A0G9MX25</accession>
<dbReference type="EMBL" id="LBHB01000001">
    <property type="protein sequence ID" value="KLE35286.1"/>
    <property type="molecule type" value="Genomic_DNA"/>
</dbReference>
<feature type="compositionally biased region" description="Acidic residues" evidence="1">
    <location>
        <begin position="80"/>
        <end position="106"/>
    </location>
</feature>
<feature type="region of interest" description="Disordered" evidence="1">
    <location>
        <begin position="180"/>
        <end position="339"/>
    </location>
</feature>
<keyword evidence="3" id="KW-1185">Reference proteome</keyword>